<feature type="transmembrane region" description="Helical" evidence="3">
    <location>
        <begin position="280"/>
        <end position="302"/>
    </location>
</feature>
<keyword evidence="2" id="KW-0973">c-di-GMP</keyword>
<dbReference type="InterPro" id="IPR001638">
    <property type="entry name" value="Solute-binding_3/MltF_N"/>
</dbReference>
<dbReference type="Gene3D" id="3.30.70.270">
    <property type="match status" value="1"/>
</dbReference>
<dbReference type="SUPFAM" id="SSF55073">
    <property type="entry name" value="Nucleotide cyclase"/>
    <property type="match status" value="1"/>
</dbReference>
<dbReference type="SUPFAM" id="SSF53850">
    <property type="entry name" value="Periplasmic binding protein-like II"/>
    <property type="match status" value="1"/>
</dbReference>
<comment type="caution">
    <text evidence="7">The sequence shown here is derived from an EMBL/GenBank/DDBJ whole genome shotgun (WGS) entry which is preliminary data.</text>
</comment>
<dbReference type="SMART" id="SM00267">
    <property type="entry name" value="GGDEF"/>
    <property type="match status" value="1"/>
</dbReference>
<feature type="domain" description="PAS" evidence="4">
    <location>
        <begin position="316"/>
        <end position="383"/>
    </location>
</feature>
<dbReference type="InterPro" id="IPR013655">
    <property type="entry name" value="PAS_fold_3"/>
</dbReference>
<evidence type="ECO:0000259" key="4">
    <source>
        <dbReference type="PROSITE" id="PS50112"/>
    </source>
</evidence>
<dbReference type="CDD" id="cd01948">
    <property type="entry name" value="EAL"/>
    <property type="match status" value="1"/>
</dbReference>
<keyword evidence="3" id="KW-1133">Transmembrane helix</keyword>
<dbReference type="InterPro" id="IPR035965">
    <property type="entry name" value="PAS-like_dom_sf"/>
</dbReference>
<dbReference type="SMART" id="SM00052">
    <property type="entry name" value="EAL"/>
    <property type="match status" value="1"/>
</dbReference>
<dbReference type="InterPro" id="IPR029787">
    <property type="entry name" value="Nucleotide_cyclase"/>
</dbReference>
<dbReference type="PANTHER" id="PTHR44757:SF2">
    <property type="entry name" value="BIOFILM ARCHITECTURE MAINTENANCE PROTEIN MBAA"/>
    <property type="match status" value="1"/>
</dbReference>
<feature type="domain" description="EAL" evidence="5">
    <location>
        <begin position="612"/>
        <end position="866"/>
    </location>
</feature>
<dbReference type="PROSITE" id="PS50112">
    <property type="entry name" value="PAS"/>
    <property type="match status" value="1"/>
</dbReference>
<dbReference type="Gene3D" id="3.40.190.10">
    <property type="entry name" value="Periplasmic binding protein-like II"/>
    <property type="match status" value="2"/>
</dbReference>
<dbReference type="EMBL" id="QVPD01000005">
    <property type="protein sequence ID" value="RFP60862.1"/>
    <property type="molecule type" value="Genomic_DNA"/>
</dbReference>
<dbReference type="InterPro" id="IPR001633">
    <property type="entry name" value="EAL_dom"/>
</dbReference>
<dbReference type="Pfam" id="PF08447">
    <property type="entry name" value="PAS_3"/>
    <property type="match status" value="1"/>
</dbReference>
<organism evidence="7 8">
    <name type="scientific">Cognatiluteimonas weifangensis</name>
    <dbReference type="NCBI Taxonomy" id="2303539"/>
    <lineage>
        <taxon>Bacteria</taxon>
        <taxon>Pseudomonadati</taxon>
        <taxon>Pseudomonadota</taxon>
        <taxon>Gammaproteobacteria</taxon>
        <taxon>Lysobacterales</taxon>
        <taxon>Lysobacteraceae</taxon>
        <taxon>Cognatiluteimonas</taxon>
    </lineage>
</organism>
<gene>
    <name evidence="7" type="ORF">D0Y53_06910</name>
</gene>
<dbReference type="PROSITE" id="PS50887">
    <property type="entry name" value="GGDEF"/>
    <property type="match status" value="1"/>
</dbReference>
<evidence type="ECO:0000256" key="1">
    <source>
        <dbReference type="ARBA" id="ARBA00012282"/>
    </source>
</evidence>
<dbReference type="Proteomes" id="UP000262917">
    <property type="component" value="Unassembled WGS sequence"/>
</dbReference>
<dbReference type="NCBIfam" id="TIGR00254">
    <property type="entry name" value="GGDEF"/>
    <property type="match status" value="1"/>
</dbReference>
<dbReference type="Pfam" id="PF00990">
    <property type="entry name" value="GGDEF"/>
    <property type="match status" value="1"/>
</dbReference>
<dbReference type="CDD" id="cd01949">
    <property type="entry name" value="GGDEF"/>
    <property type="match status" value="1"/>
</dbReference>
<keyword evidence="3" id="KW-0812">Transmembrane</keyword>
<dbReference type="SMART" id="SM00062">
    <property type="entry name" value="PBPb"/>
    <property type="match status" value="1"/>
</dbReference>
<dbReference type="Pfam" id="PF00497">
    <property type="entry name" value="SBP_bac_3"/>
    <property type="match status" value="1"/>
</dbReference>
<dbReference type="InterPro" id="IPR000160">
    <property type="entry name" value="GGDEF_dom"/>
</dbReference>
<proteinExistence type="predicted"/>
<evidence type="ECO:0000259" key="5">
    <source>
        <dbReference type="PROSITE" id="PS50883"/>
    </source>
</evidence>
<feature type="domain" description="GGDEF" evidence="6">
    <location>
        <begin position="472"/>
        <end position="603"/>
    </location>
</feature>
<reference evidence="7 8" key="1">
    <citation type="submission" date="2018-08" db="EMBL/GenBank/DDBJ databases">
        <title>Lysobacter weifangensis sp. nov., a new member of the family 'Xanthomonadaceae', isolated from soil in a farmland.</title>
        <authorList>
            <person name="Zhao H."/>
        </authorList>
    </citation>
    <scope>NUCLEOTIDE SEQUENCE [LARGE SCALE GENOMIC DNA]</scope>
    <source>
        <strain evidence="7 8">WF-2</strain>
    </source>
</reference>
<dbReference type="InterPro" id="IPR035919">
    <property type="entry name" value="EAL_sf"/>
</dbReference>
<name>A0A372DNE9_9GAMM</name>
<dbReference type="Gene3D" id="3.30.450.20">
    <property type="entry name" value="PAS domain"/>
    <property type="match status" value="1"/>
</dbReference>
<sequence length="871" mass="95153">MLGPGSRGSHPPMRARALPIAVALLVLATAGAWLPLRSGRAAPAQAAPLLRVGVYENPPKIYTDADGRPAGLFVELLGAIAREEGWRLAYERCDWEDCLQRLQAGQLDLMPDVAYSPERDQRFDFHAVPVTYSWSQLFRHPGIAIGAMPDLAHRRVALLRGSVQARALHDVLGGLQVPWTPVETDSFAAAFEAVRDGHADVAAANNFFGRRTARSYGLLETPVMFNPATLYYAAARGRRAHELARIDHWIARWRNQPQSPYFRAMSRALAPAPITVRPRWLLPTLAGAAGLILALAGFSLMLRWRVRRATAEADKARAQLEQVLDASPVVLFLMHQQGEQLVIDWVSSNCARLYGYDPAQMMQPGWWHSRVHADDLPTLEPALAHLRAHPSLTRDYRLLDGRGATRHLHEELRTLATAPGAPLRVVGTWADLSEAKAHAAELSFVAHHDALTGLPNRLLLQLFLCDAVAAGGELAVLVLDLDRLRGINDTLGHALGDQALRAAARRLQGLLPASGFLARLGGDEFALVLPAGGVPVATLAQEMLEAFARPLLAPMHPMVITASIGIALHPRDGADADTLLRHAELALYEAKRQGPGRQQFYEAALSAGAEQRLAVESGLRLAMAQRQFRLHYQPQLDLRDGTLVGVEALVRWQHPQWGLVGPARFIPVAEEAGLIDEVGLWVLMEACRQLRAWDAAGLHIPAISVNCSVRQLDADRLPAQVAAVLAATGLAAQRLEMEITESTLMRDPERAIAALLALQAQGVRLAIDDFGTGHSSLAYLKRLPVTRLKIDRAFVSGIGNDPNDEQICRTVIELARNLRLQTLAEGVEHAHEAEFLRNEGCDLAQGFHYARPLPPEALAAWLAAHRAEAAV</sequence>
<evidence type="ECO:0000313" key="8">
    <source>
        <dbReference type="Proteomes" id="UP000262917"/>
    </source>
</evidence>
<evidence type="ECO:0000256" key="2">
    <source>
        <dbReference type="ARBA" id="ARBA00022636"/>
    </source>
</evidence>
<dbReference type="PANTHER" id="PTHR44757">
    <property type="entry name" value="DIGUANYLATE CYCLASE DGCP"/>
    <property type="match status" value="1"/>
</dbReference>
<keyword evidence="3" id="KW-0472">Membrane</keyword>
<dbReference type="AlphaFoldDB" id="A0A372DNE9"/>
<dbReference type="FunFam" id="3.20.20.450:FF:000001">
    <property type="entry name" value="Cyclic di-GMP phosphodiesterase yahA"/>
    <property type="match status" value="1"/>
</dbReference>
<dbReference type="GO" id="GO:0071111">
    <property type="term" value="F:cyclic-guanylate-specific phosphodiesterase activity"/>
    <property type="evidence" value="ECO:0007669"/>
    <property type="project" value="UniProtKB-EC"/>
</dbReference>
<dbReference type="Pfam" id="PF00563">
    <property type="entry name" value="EAL"/>
    <property type="match status" value="1"/>
</dbReference>
<dbReference type="Gene3D" id="3.20.20.450">
    <property type="entry name" value="EAL domain"/>
    <property type="match status" value="1"/>
</dbReference>
<dbReference type="SUPFAM" id="SSF141868">
    <property type="entry name" value="EAL domain-like"/>
    <property type="match status" value="1"/>
</dbReference>
<keyword evidence="8" id="KW-1185">Reference proteome</keyword>
<dbReference type="SUPFAM" id="SSF55785">
    <property type="entry name" value="PYP-like sensor domain (PAS domain)"/>
    <property type="match status" value="1"/>
</dbReference>
<dbReference type="CDD" id="cd00130">
    <property type="entry name" value="PAS"/>
    <property type="match status" value="1"/>
</dbReference>
<dbReference type="SMART" id="SM00091">
    <property type="entry name" value="PAS"/>
    <property type="match status" value="1"/>
</dbReference>
<dbReference type="InterPro" id="IPR052155">
    <property type="entry name" value="Biofilm_reg_signaling"/>
</dbReference>
<dbReference type="InterPro" id="IPR000014">
    <property type="entry name" value="PAS"/>
</dbReference>
<dbReference type="PROSITE" id="PS50883">
    <property type="entry name" value="EAL"/>
    <property type="match status" value="1"/>
</dbReference>
<dbReference type="EC" id="3.1.4.52" evidence="1"/>
<dbReference type="InterPro" id="IPR043128">
    <property type="entry name" value="Rev_trsase/Diguanyl_cyclase"/>
</dbReference>
<accession>A0A372DNE9</accession>
<protein>
    <recommendedName>
        <fullName evidence="1">cyclic-guanylate-specific phosphodiesterase</fullName>
        <ecNumber evidence="1">3.1.4.52</ecNumber>
    </recommendedName>
</protein>
<evidence type="ECO:0000313" key="7">
    <source>
        <dbReference type="EMBL" id="RFP60862.1"/>
    </source>
</evidence>
<evidence type="ECO:0000259" key="6">
    <source>
        <dbReference type="PROSITE" id="PS50887"/>
    </source>
</evidence>
<evidence type="ECO:0000256" key="3">
    <source>
        <dbReference type="SAM" id="Phobius"/>
    </source>
</evidence>